<proteinExistence type="predicted"/>
<accession>A0ABQ5VVN1</accession>
<dbReference type="Proteomes" id="UP001156694">
    <property type="component" value="Unassembled WGS sequence"/>
</dbReference>
<keyword evidence="2" id="KW-1185">Reference proteome</keyword>
<reference evidence="2" key="1">
    <citation type="journal article" date="2019" name="Int. J. Syst. Evol. Microbiol.">
        <title>The Global Catalogue of Microorganisms (GCM) 10K type strain sequencing project: providing services to taxonomists for standard genome sequencing and annotation.</title>
        <authorList>
            <consortium name="The Broad Institute Genomics Platform"/>
            <consortium name="The Broad Institute Genome Sequencing Center for Infectious Disease"/>
            <person name="Wu L."/>
            <person name="Ma J."/>
        </authorList>
    </citation>
    <scope>NUCLEOTIDE SEQUENCE [LARGE SCALE GENOMIC DNA]</scope>
    <source>
        <strain evidence="2">NBRC 110140</strain>
    </source>
</reference>
<dbReference type="EMBL" id="BSNN01000004">
    <property type="protein sequence ID" value="GLQ35237.1"/>
    <property type="molecule type" value="Genomic_DNA"/>
</dbReference>
<organism evidence="1 2">
    <name type="scientific">Amylibacter marinus</name>
    <dbReference type="NCBI Taxonomy" id="1475483"/>
    <lineage>
        <taxon>Bacteria</taxon>
        <taxon>Pseudomonadati</taxon>
        <taxon>Pseudomonadota</taxon>
        <taxon>Alphaproteobacteria</taxon>
        <taxon>Rhodobacterales</taxon>
        <taxon>Paracoccaceae</taxon>
        <taxon>Amylibacter</taxon>
    </lineage>
</organism>
<evidence type="ECO:0000313" key="1">
    <source>
        <dbReference type="EMBL" id="GLQ35237.1"/>
    </source>
</evidence>
<comment type="caution">
    <text evidence="1">The sequence shown here is derived from an EMBL/GenBank/DDBJ whole genome shotgun (WGS) entry which is preliminary data.</text>
</comment>
<gene>
    <name evidence="1" type="ORF">GCM10007939_15200</name>
</gene>
<name>A0ABQ5VVN1_9RHOB</name>
<sequence>MGSVLHGVGYGTTRFLRKHYLATGALRVKSAYAQATRLSFYI</sequence>
<protein>
    <submittedName>
        <fullName evidence="1">Uncharacterized protein</fullName>
    </submittedName>
</protein>
<evidence type="ECO:0000313" key="2">
    <source>
        <dbReference type="Proteomes" id="UP001156694"/>
    </source>
</evidence>